<feature type="transmembrane region" description="Helical" evidence="2">
    <location>
        <begin position="40"/>
        <end position="62"/>
    </location>
</feature>
<sequence length="223" mass="23165">MTKAGKVATLTRGQAARLGRALGGRPARPRPGGQAARMPFVLLVVALLAGGLISLLLLNSALNEGSFQLSKLRKETTALTDEEQALQRDVDAYSAPDALQRRAQQLGLVPGGSPVFLGPDGKVTGSAAPAEPPPSPTRPSRPHPRRRLRHPRARKPRPRPSLRSSSPPPTQAGDVVTPMAGGFAVPGVALRGLPPPRPSPVPRALPGPGPRSPDGLDFSPAGV</sequence>
<accession>A0ABU8U9Z3</accession>
<gene>
    <name evidence="3" type="ORF">WKI68_32395</name>
</gene>
<proteinExistence type="predicted"/>
<evidence type="ECO:0000256" key="2">
    <source>
        <dbReference type="SAM" id="Phobius"/>
    </source>
</evidence>
<dbReference type="Proteomes" id="UP001382904">
    <property type="component" value="Unassembled WGS sequence"/>
</dbReference>
<keyword evidence="2" id="KW-0812">Transmembrane</keyword>
<protein>
    <submittedName>
        <fullName evidence="3">Septum formation initiator family protein</fullName>
    </submittedName>
</protein>
<keyword evidence="4" id="KW-1185">Reference proteome</keyword>
<reference evidence="3 4" key="1">
    <citation type="submission" date="2024-03" db="EMBL/GenBank/DDBJ databases">
        <title>Novel Streptomyces species of biotechnological and ecological value are a feature of Machair soil.</title>
        <authorList>
            <person name="Prole J.R."/>
            <person name="Goodfellow M."/>
            <person name="Allenby N."/>
            <person name="Ward A.C."/>
        </authorList>
    </citation>
    <scope>NUCLEOTIDE SEQUENCE [LARGE SCALE GENOMIC DNA]</scope>
    <source>
        <strain evidence="3 4">MS1.HAVA.3</strain>
    </source>
</reference>
<dbReference type="EMBL" id="JBBKAM010000002">
    <property type="protein sequence ID" value="MEJ8644715.1"/>
    <property type="molecule type" value="Genomic_DNA"/>
</dbReference>
<name>A0ABU8U9Z3_9ACTN</name>
<feature type="compositionally biased region" description="Basic residues" evidence="1">
    <location>
        <begin position="140"/>
        <end position="160"/>
    </location>
</feature>
<feature type="compositionally biased region" description="Pro residues" evidence="1">
    <location>
        <begin position="193"/>
        <end position="211"/>
    </location>
</feature>
<keyword evidence="2" id="KW-0472">Membrane</keyword>
<comment type="caution">
    <text evidence="3">The sequence shown here is derived from an EMBL/GenBank/DDBJ whole genome shotgun (WGS) entry which is preliminary data.</text>
</comment>
<feature type="compositionally biased region" description="Pro residues" evidence="1">
    <location>
        <begin position="130"/>
        <end position="139"/>
    </location>
</feature>
<evidence type="ECO:0000313" key="4">
    <source>
        <dbReference type="Proteomes" id="UP001382904"/>
    </source>
</evidence>
<feature type="region of interest" description="Disordered" evidence="1">
    <location>
        <begin position="110"/>
        <end position="223"/>
    </location>
</feature>
<evidence type="ECO:0000313" key="3">
    <source>
        <dbReference type="EMBL" id="MEJ8644715.1"/>
    </source>
</evidence>
<evidence type="ECO:0000256" key="1">
    <source>
        <dbReference type="SAM" id="MobiDB-lite"/>
    </source>
</evidence>
<keyword evidence="2" id="KW-1133">Transmembrane helix</keyword>
<organism evidence="3 4">
    <name type="scientific">Streptomyces caledonius</name>
    <dbReference type="NCBI Taxonomy" id="3134107"/>
    <lineage>
        <taxon>Bacteria</taxon>
        <taxon>Bacillati</taxon>
        <taxon>Actinomycetota</taxon>
        <taxon>Actinomycetes</taxon>
        <taxon>Kitasatosporales</taxon>
        <taxon>Streptomycetaceae</taxon>
        <taxon>Streptomyces</taxon>
    </lineage>
</organism>